<accession>A0A7S8E7Z4</accession>
<organism evidence="2 3">
    <name type="scientific">Phototrophicus methaneseepsis</name>
    <dbReference type="NCBI Taxonomy" id="2710758"/>
    <lineage>
        <taxon>Bacteria</taxon>
        <taxon>Bacillati</taxon>
        <taxon>Chloroflexota</taxon>
        <taxon>Candidatus Thermofontia</taxon>
        <taxon>Phototrophicales</taxon>
        <taxon>Phototrophicaceae</taxon>
        <taxon>Phototrophicus</taxon>
    </lineage>
</organism>
<dbReference type="EMBL" id="CP062983">
    <property type="protein sequence ID" value="QPC82041.1"/>
    <property type="molecule type" value="Genomic_DNA"/>
</dbReference>
<keyword evidence="1" id="KW-0732">Signal</keyword>
<proteinExistence type="predicted"/>
<gene>
    <name evidence="2" type="ORF">G4Y79_20485</name>
</gene>
<evidence type="ECO:0000313" key="2">
    <source>
        <dbReference type="EMBL" id="QPC82041.1"/>
    </source>
</evidence>
<dbReference type="RefSeq" id="WP_195170111.1">
    <property type="nucleotide sequence ID" value="NZ_CP062983.1"/>
</dbReference>
<feature type="signal peptide" evidence="1">
    <location>
        <begin position="1"/>
        <end position="22"/>
    </location>
</feature>
<protein>
    <submittedName>
        <fullName evidence="2">Uncharacterized protein</fullName>
    </submittedName>
</protein>
<feature type="chain" id="PRO_5032757053" evidence="1">
    <location>
        <begin position="23"/>
        <end position="347"/>
    </location>
</feature>
<dbReference type="Proteomes" id="UP000594468">
    <property type="component" value="Chromosome"/>
</dbReference>
<dbReference type="KEGG" id="pmet:G4Y79_20485"/>
<name>A0A7S8E7Z4_9CHLR</name>
<keyword evidence="3" id="KW-1185">Reference proteome</keyword>
<dbReference type="AlphaFoldDB" id="A0A7S8E7Z4"/>
<evidence type="ECO:0000313" key="3">
    <source>
        <dbReference type="Proteomes" id="UP000594468"/>
    </source>
</evidence>
<dbReference type="InterPro" id="IPR011047">
    <property type="entry name" value="Quinoprotein_ADH-like_sf"/>
</dbReference>
<reference evidence="2 3" key="1">
    <citation type="submission" date="2020-02" db="EMBL/GenBank/DDBJ databases">
        <authorList>
            <person name="Zheng R.K."/>
            <person name="Sun C.M."/>
        </authorList>
    </citation>
    <scope>NUCLEOTIDE SEQUENCE [LARGE SCALE GENOMIC DNA]</scope>
    <source>
        <strain evidence="3">rifampicinis</strain>
    </source>
</reference>
<dbReference type="SUPFAM" id="SSF50998">
    <property type="entry name" value="Quinoprotein alcohol dehydrogenase-like"/>
    <property type="match status" value="1"/>
</dbReference>
<evidence type="ECO:0000256" key="1">
    <source>
        <dbReference type="SAM" id="SignalP"/>
    </source>
</evidence>
<sequence length="347" mass="39210">MNARIMISLGLVLMWFTGAVQAQTDNNLIVGDNTFWTVPSNECDSPNRFCEVRISTKGNIYGWDATNYRLYMSPINTEHYDVYDLSAYSEYLIFVTDFIPIDNEKFVVFFSPSGASQALTRYDLVSQTIEVMDFPVEYELLGCNRYTSTQQTTLRQIFQLGTDQYIIACTNSPQDRPVIQIINVQTLTITDTIDINGQFFDIIQPNWIISGGWDNKIYALVNNPETIIDNLPSIDNSVEEIVLIFDVMSDSWSYKVKPLENTLEIAGVLPNSGGSIFINHAANDKELIHFSPNFRILHRIPIGNLVFQGLNQNGDFFLSTGDDYSDVRIINIDDYPLLASPPVSRAG</sequence>